<keyword evidence="1" id="KW-0812">Transmembrane</keyword>
<evidence type="ECO:0000313" key="3">
    <source>
        <dbReference type="Proteomes" id="UP000014065"/>
    </source>
</evidence>
<keyword evidence="1" id="KW-0472">Membrane</keyword>
<organism evidence="2 3">
    <name type="scientific">Candidatus Nitrosarchaeum limnium BG20</name>
    <dbReference type="NCBI Taxonomy" id="859192"/>
    <lineage>
        <taxon>Archaea</taxon>
        <taxon>Nitrososphaerota</taxon>
        <taxon>Nitrososphaeria</taxon>
        <taxon>Nitrosopumilales</taxon>
        <taxon>Nitrosopumilaceae</taxon>
        <taxon>Nitrosarchaeum</taxon>
    </lineage>
</organism>
<feature type="transmembrane region" description="Helical" evidence="1">
    <location>
        <begin position="377"/>
        <end position="396"/>
    </location>
</feature>
<dbReference type="EMBL" id="AHJG01000183">
    <property type="protein sequence ID" value="EPA05445.1"/>
    <property type="molecule type" value="Genomic_DNA"/>
</dbReference>
<reference evidence="2 3" key="1">
    <citation type="journal article" date="2012" name="J. Bacteriol.">
        <title>Genome Sequence of "Candidatus Nitrosoarchaeum limnia" BG20, a Low-Salinity Ammonia-Oxidizing Archaeon from the San Francisco Bay Estuary.</title>
        <authorList>
            <person name="Mosier A.C."/>
            <person name="Allen E.E."/>
            <person name="Kim M."/>
            <person name="Ferriera S."/>
            <person name="Francis C.A."/>
        </authorList>
    </citation>
    <scope>NUCLEOTIDE SEQUENCE [LARGE SCALE GENOMIC DNA]</scope>
    <source>
        <strain evidence="2 3">BG20</strain>
    </source>
</reference>
<evidence type="ECO:0000313" key="2">
    <source>
        <dbReference type="EMBL" id="EPA05445.1"/>
    </source>
</evidence>
<dbReference type="Proteomes" id="UP000014065">
    <property type="component" value="Unassembled WGS sequence"/>
</dbReference>
<feature type="transmembrane region" description="Helical" evidence="1">
    <location>
        <begin position="456"/>
        <end position="474"/>
    </location>
</feature>
<dbReference type="InterPro" id="IPR056569">
    <property type="entry name" value="ArlJ-like"/>
</dbReference>
<feature type="transmembrane region" description="Helical" evidence="1">
    <location>
        <begin position="23"/>
        <end position="44"/>
    </location>
</feature>
<feature type="transmembrane region" description="Helical" evidence="1">
    <location>
        <begin position="171"/>
        <end position="194"/>
    </location>
</feature>
<dbReference type="AlphaFoldDB" id="S2E286"/>
<keyword evidence="1" id="KW-1133">Transmembrane helix</keyword>
<accession>S2E286</accession>
<keyword evidence="3" id="KW-1185">Reference proteome</keyword>
<dbReference type="RefSeq" id="WP_010192309.1">
    <property type="nucleotide sequence ID" value="NZ_AHJG01000183.1"/>
</dbReference>
<feature type="transmembrane region" description="Helical" evidence="1">
    <location>
        <begin position="267"/>
        <end position="286"/>
    </location>
</feature>
<evidence type="ECO:0000256" key="1">
    <source>
        <dbReference type="SAM" id="Phobius"/>
    </source>
</evidence>
<name>S2E286_9ARCH</name>
<sequence length="498" mass="54522">MISNVIPDIKGLLATGGKIDENFVYFMAYLYSIATGEIGAVDLFKTAKDSKYGKYSAAFKDTYRLGIGWSYGLATACEMMGKIVSNRKDDPMKLLLVKLSQVVRLGDDLKAFFRDELKNSILTYSIKYEANLETQKLFSEMFYTLMSTAAFMISANSIMSMLMGFGDSGQILIISMMGTGSGMAVFVAMMYFMFPRDKLAHINPVIEKQFRMKIYLVIGASVGISAVLIITGIVPPVLAVGLGGIPLLYPGILAKKAESKITSYTEWYPTFILHFCQLFATVGSMGQALQAVMRSNFGTIQIFIDSFKNRIKNRIDQIIGFELFSIETENHLIASGNSIISAGIYKGADMNIVGNVVSDLTKKINELRGKRIQNASTFQLVVIILHVLSLSVFGLMNKLTDLFNGISGGDLSNVAFELTPIDPGLMSAMMPVLVIMTSVISGFAIKIVKGGLYKTVFFYIGLLLVIGGVSMYVISSFMSEFLEQIIFTAPLPGIIPGV</sequence>
<feature type="transmembrane region" description="Helical" evidence="1">
    <location>
        <begin position="425"/>
        <end position="444"/>
    </location>
</feature>
<comment type="caution">
    <text evidence="2">The sequence shown here is derived from an EMBL/GenBank/DDBJ whole genome shotgun (WGS) entry which is preliminary data.</text>
</comment>
<feature type="transmembrane region" description="Helical" evidence="1">
    <location>
        <begin position="214"/>
        <end position="247"/>
    </location>
</feature>
<proteinExistence type="predicted"/>
<protein>
    <submittedName>
        <fullName evidence="2">Type II secretion system F domain protein</fullName>
    </submittedName>
</protein>
<dbReference type="PANTHER" id="PTHR35402:SF2">
    <property type="entry name" value="FLAGELLA ACCESSORY PROTEIN J"/>
    <property type="match status" value="1"/>
</dbReference>
<dbReference type="PANTHER" id="PTHR35402">
    <property type="entry name" value="INTEGRAL MEMBRANE PROTEIN-RELATED"/>
    <property type="match status" value="1"/>
</dbReference>
<gene>
    <name evidence="2" type="ORF">BG20_I0862</name>
</gene>
<feature type="transmembrane region" description="Helical" evidence="1">
    <location>
        <begin position="142"/>
        <end position="165"/>
    </location>
</feature>